<dbReference type="FunFam" id="2.40.50.100:FF:000003">
    <property type="entry name" value="Acetyl-CoA carboxylase biotin carboxyl carrier protein"/>
    <property type="match status" value="1"/>
</dbReference>
<dbReference type="Pfam" id="PF00682">
    <property type="entry name" value="HMGL-like"/>
    <property type="match status" value="1"/>
</dbReference>
<dbReference type="InterPro" id="IPR011053">
    <property type="entry name" value="Single_hybrid_motif"/>
</dbReference>
<dbReference type="PANTHER" id="PTHR43778:SF2">
    <property type="entry name" value="PYRUVATE CARBOXYLASE, MITOCHONDRIAL"/>
    <property type="match status" value="1"/>
</dbReference>
<dbReference type="GO" id="GO:0008948">
    <property type="term" value="F:oxaloacetate decarboxylase activity"/>
    <property type="evidence" value="ECO:0007669"/>
    <property type="project" value="InterPro"/>
</dbReference>
<dbReference type="Pfam" id="PF00364">
    <property type="entry name" value="Biotin_lipoyl"/>
    <property type="match status" value="1"/>
</dbReference>
<dbReference type="GO" id="GO:0006814">
    <property type="term" value="P:sodium ion transport"/>
    <property type="evidence" value="ECO:0007669"/>
    <property type="project" value="InterPro"/>
</dbReference>
<dbReference type="InterPro" id="IPR000089">
    <property type="entry name" value="Biotin_lipoyl"/>
</dbReference>
<dbReference type="CDD" id="cd06850">
    <property type="entry name" value="biotinyl_domain"/>
    <property type="match status" value="1"/>
</dbReference>
<organism evidence="4">
    <name type="scientific">hydrothermal vent metagenome</name>
    <dbReference type="NCBI Taxonomy" id="652676"/>
    <lineage>
        <taxon>unclassified sequences</taxon>
        <taxon>metagenomes</taxon>
        <taxon>ecological metagenomes</taxon>
    </lineage>
</organism>
<dbReference type="CDD" id="cd07937">
    <property type="entry name" value="DRE_TIM_PC_TC_5S"/>
    <property type="match status" value="1"/>
</dbReference>
<evidence type="ECO:0000259" key="3">
    <source>
        <dbReference type="PROSITE" id="PS50991"/>
    </source>
</evidence>
<protein>
    <submittedName>
        <fullName evidence="4">Pyruvate carboxylase subunit B (Biotin-containing)</fullName>
        <ecNumber evidence="4">6.4.1.1</ecNumber>
    </submittedName>
</protein>
<dbReference type="SUPFAM" id="SSF89000">
    <property type="entry name" value="post-HMGL domain-like"/>
    <property type="match status" value="1"/>
</dbReference>
<dbReference type="NCBIfam" id="TIGR01108">
    <property type="entry name" value="oadA"/>
    <property type="match status" value="1"/>
</dbReference>
<feature type="domain" description="Pyruvate carboxyltransferase" evidence="3">
    <location>
        <begin position="4"/>
        <end position="264"/>
    </location>
</feature>
<dbReference type="EC" id="6.4.1.1" evidence="4"/>
<dbReference type="GO" id="GO:0006094">
    <property type="term" value="P:gluconeogenesis"/>
    <property type="evidence" value="ECO:0007669"/>
    <property type="project" value="TreeGrafter"/>
</dbReference>
<dbReference type="InterPro" id="IPR003379">
    <property type="entry name" value="Carboxylase_cons_dom"/>
</dbReference>
<dbReference type="PROSITE" id="PS50991">
    <property type="entry name" value="PYR_CT"/>
    <property type="match status" value="1"/>
</dbReference>
<dbReference type="Pfam" id="PF02436">
    <property type="entry name" value="PYC_OADA"/>
    <property type="match status" value="1"/>
</dbReference>
<dbReference type="SUPFAM" id="SSF51569">
    <property type="entry name" value="Aldolase"/>
    <property type="match status" value="1"/>
</dbReference>
<evidence type="ECO:0000259" key="2">
    <source>
        <dbReference type="PROSITE" id="PS50968"/>
    </source>
</evidence>
<dbReference type="Gene3D" id="3.20.20.70">
    <property type="entry name" value="Aldolase class I"/>
    <property type="match status" value="1"/>
</dbReference>
<gene>
    <name evidence="4" type="ORF">MNBD_GAMMA19-1895</name>
</gene>
<dbReference type="EMBL" id="UOFV01000451">
    <property type="protein sequence ID" value="VAX04164.1"/>
    <property type="molecule type" value="Genomic_DNA"/>
</dbReference>
<dbReference type="PROSITE" id="PS50968">
    <property type="entry name" value="BIOTINYL_LIPOYL"/>
    <property type="match status" value="1"/>
</dbReference>
<accession>A0A3B1AWG4</accession>
<dbReference type="Gene3D" id="2.40.50.100">
    <property type="match status" value="1"/>
</dbReference>
<dbReference type="AlphaFoldDB" id="A0A3B1AWG4"/>
<dbReference type="InterPro" id="IPR000891">
    <property type="entry name" value="PYR_CT"/>
</dbReference>
<dbReference type="GO" id="GO:0004736">
    <property type="term" value="F:pyruvate carboxylase activity"/>
    <property type="evidence" value="ECO:0007669"/>
    <property type="project" value="UniProtKB-EC"/>
</dbReference>
<dbReference type="InterPro" id="IPR013785">
    <property type="entry name" value="Aldolase_TIM"/>
</dbReference>
<dbReference type="SUPFAM" id="SSF51230">
    <property type="entry name" value="Single hybrid motif"/>
    <property type="match status" value="1"/>
</dbReference>
<dbReference type="InterPro" id="IPR055268">
    <property type="entry name" value="PCB-like"/>
</dbReference>
<sequence length="607" mass="66510">MSKVYITDTILRDAHQSLLATRMRTEDMLPVCDKLDAIGFWSLEMWGGATFDACIRFLKEDPWERLRQLREALPNTRLQMLLRGQNLLGYRHYSDDVVRAFVACAAKNGIDVFRIFDALNDVRNLQVSIEAVKKANKHAQGAISYTISPVHSTAQYVEMAITLQKMGCDSIAIKDMAGLLTPTATAELVKALVDALDVPVHLHSHATAGLASMCQLKAIENGCRHIDTAISSLSGGTSHPPTESMVAALRDTEYDSKLDLSALQDIGFYFHGIRKKYHQFESEFTGLDTRVQNNQVPGGMISNLSNQLKEQGALEHMNAVLEEIPRVRADLGYPPLVTPTSQIVGTQALLNVLSESRYQTITNEVKLYLQGKYGKPPAKVNTNVRRQAIGNESVITCRPADLLTPEMARLRSDIGEIAESDEDVLTYAMFPDIGQEFLEQRRDGTLEPEALEPPPGDSQDYCVAATEFNVSLHGETYHIKVSGTGHKMQEKRAFYINVDGTPEEVMVESLDAVFTNGGTDTLQASDSKGSSRLKATAPGHVTTSMPGIIVEVLVAEGDQVSAGDPILVTEAMKMETEVQAPIAGTIKAVHVQKGDSVNPDEALVEIE</sequence>
<evidence type="ECO:0000313" key="4">
    <source>
        <dbReference type="EMBL" id="VAX04164.1"/>
    </source>
</evidence>
<dbReference type="GO" id="GO:0005737">
    <property type="term" value="C:cytoplasm"/>
    <property type="evidence" value="ECO:0007669"/>
    <property type="project" value="TreeGrafter"/>
</dbReference>
<dbReference type="PANTHER" id="PTHR43778">
    <property type="entry name" value="PYRUVATE CARBOXYLASE"/>
    <property type="match status" value="1"/>
</dbReference>
<keyword evidence="4" id="KW-0670">Pyruvate</keyword>
<reference evidence="4" key="1">
    <citation type="submission" date="2018-06" db="EMBL/GenBank/DDBJ databases">
        <authorList>
            <person name="Zhirakovskaya E."/>
        </authorList>
    </citation>
    <scope>NUCLEOTIDE SEQUENCE</scope>
</reference>
<feature type="domain" description="Lipoyl-binding" evidence="2">
    <location>
        <begin position="532"/>
        <end position="607"/>
    </location>
</feature>
<dbReference type="NCBIfam" id="NF006761">
    <property type="entry name" value="PRK09282.1"/>
    <property type="match status" value="1"/>
</dbReference>
<evidence type="ECO:0000256" key="1">
    <source>
        <dbReference type="ARBA" id="ARBA00023267"/>
    </source>
</evidence>
<keyword evidence="4" id="KW-0436">Ligase</keyword>
<dbReference type="InterPro" id="IPR005776">
    <property type="entry name" value="OadA"/>
</dbReference>
<keyword evidence="1" id="KW-0092">Biotin</keyword>
<name>A0A3B1AWG4_9ZZZZ</name>
<proteinExistence type="predicted"/>